<keyword evidence="1" id="KW-0614">Plasmid</keyword>
<reference evidence="1" key="1">
    <citation type="journal article" date="2025" name="Int. J. Syst. Evol. Microbiol.">
        <title>Streptomyces citrinus sp. nov., with yellow diffusible pigment.</title>
        <authorList>
            <person name="He Y."/>
            <person name="Yang E."/>
            <person name="Xu J."/>
            <person name="Sun Y."/>
            <person name="Sun L."/>
        </authorList>
    </citation>
    <scope>NUCLEOTIDE SEQUENCE</scope>
    <source>
        <strain evidence="1">Q6</strain>
    </source>
</reference>
<evidence type="ECO:0000313" key="2">
    <source>
        <dbReference type="Proteomes" id="UP001432251"/>
    </source>
</evidence>
<gene>
    <name evidence="1" type="ORF">V2W30_40275</name>
</gene>
<organism evidence="1 2">
    <name type="scientific">Streptomyces citrinus</name>
    <dbReference type="NCBI Taxonomy" id="3118173"/>
    <lineage>
        <taxon>Bacteria</taxon>
        <taxon>Bacillati</taxon>
        <taxon>Actinomycetota</taxon>
        <taxon>Actinomycetes</taxon>
        <taxon>Kitasatosporales</taxon>
        <taxon>Streptomycetaceae</taxon>
        <taxon>Streptomyces</taxon>
    </lineage>
</organism>
<geneLocation type="plasmid" evidence="1 2">
    <name>p1</name>
</geneLocation>
<name>A0ACD5AQU9_9ACTN</name>
<proteinExistence type="predicted"/>
<keyword evidence="2" id="KW-1185">Reference proteome</keyword>
<dbReference type="Proteomes" id="UP001432251">
    <property type="component" value="Plasmid p1"/>
</dbReference>
<dbReference type="EMBL" id="CP146023">
    <property type="protein sequence ID" value="WWQ69415.1"/>
    <property type="molecule type" value="Genomic_DNA"/>
</dbReference>
<accession>A0ACD5AQU9</accession>
<protein>
    <submittedName>
        <fullName evidence="1">Uncharacterized protein</fullName>
    </submittedName>
</protein>
<sequence length="175" mass="17676">MRTSNPFLFRWDGADDTGRTAARTGRPVGATVGGGPADDYITNPYALGADASLGAGKIAVTLDDVVVRTATTLGTVVLTAVLSTGAEGGEEQVGARVVIDPAFKSGRSRALRPPARARPPSPGRVSPRPQGLGVVGHDLAREALPHPALLKDSAPAAGALAAAALNKPSVGSARR</sequence>
<evidence type="ECO:0000313" key="1">
    <source>
        <dbReference type="EMBL" id="WWQ69415.1"/>
    </source>
</evidence>